<dbReference type="PANTHER" id="PTHR12304:SF4">
    <property type="entry name" value="URIDINE NUCLEOSIDASE"/>
    <property type="match status" value="1"/>
</dbReference>
<dbReference type="RefSeq" id="WP_220305111.1">
    <property type="nucleotide sequence ID" value="NZ_CP080590.1"/>
</dbReference>
<feature type="domain" description="Inosine/uridine-preferring nucleoside hydrolase" evidence="3">
    <location>
        <begin position="31"/>
        <end position="322"/>
    </location>
</feature>
<dbReference type="PANTHER" id="PTHR12304">
    <property type="entry name" value="INOSINE-URIDINE PREFERRING NUCLEOSIDE HYDROLASE"/>
    <property type="match status" value="1"/>
</dbReference>
<evidence type="ECO:0000256" key="2">
    <source>
        <dbReference type="ARBA" id="ARBA00023295"/>
    </source>
</evidence>
<proteinExistence type="predicted"/>
<organism evidence="4 5">
    <name type="scientific">Devosia salina</name>
    <dbReference type="NCBI Taxonomy" id="2860336"/>
    <lineage>
        <taxon>Bacteria</taxon>
        <taxon>Pseudomonadati</taxon>
        <taxon>Pseudomonadota</taxon>
        <taxon>Alphaproteobacteria</taxon>
        <taxon>Hyphomicrobiales</taxon>
        <taxon>Devosiaceae</taxon>
        <taxon>Devosia</taxon>
    </lineage>
</organism>
<dbReference type="GO" id="GO:0016787">
    <property type="term" value="F:hydrolase activity"/>
    <property type="evidence" value="ECO:0007669"/>
    <property type="project" value="UniProtKB-KW"/>
</dbReference>
<name>A0ABX8WD62_9HYPH</name>
<dbReference type="Proteomes" id="UP000825799">
    <property type="component" value="Chromosome"/>
</dbReference>
<evidence type="ECO:0000313" key="4">
    <source>
        <dbReference type="EMBL" id="QYO76646.1"/>
    </source>
</evidence>
<accession>A0ABX8WD62</accession>
<gene>
    <name evidence="4" type="ORF">K1X15_19030</name>
</gene>
<dbReference type="Gene3D" id="3.90.245.10">
    <property type="entry name" value="Ribonucleoside hydrolase-like"/>
    <property type="match status" value="1"/>
</dbReference>
<evidence type="ECO:0000256" key="1">
    <source>
        <dbReference type="ARBA" id="ARBA00022801"/>
    </source>
</evidence>
<dbReference type="Pfam" id="PF01156">
    <property type="entry name" value="IU_nuc_hydro"/>
    <property type="match status" value="1"/>
</dbReference>
<keyword evidence="1 4" id="KW-0378">Hydrolase</keyword>
<evidence type="ECO:0000259" key="3">
    <source>
        <dbReference type="Pfam" id="PF01156"/>
    </source>
</evidence>
<dbReference type="EMBL" id="CP080590">
    <property type="protein sequence ID" value="QYO76646.1"/>
    <property type="molecule type" value="Genomic_DNA"/>
</dbReference>
<keyword evidence="5" id="KW-1185">Reference proteome</keyword>
<reference evidence="4 5" key="1">
    <citation type="submission" date="2021-08" db="EMBL/GenBank/DDBJ databases">
        <title>Devosia salina sp. nov., isolated from the South China Sea sediment.</title>
        <authorList>
            <person name="Zhou Z."/>
        </authorList>
    </citation>
    <scope>NUCLEOTIDE SEQUENCE [LARGE SCALE GENOMIC DNA]</scope>
    <source>
        <strain evidence="4 5">SCS-3</strain>
    </source>
</reference>
<protein>
    <submittedName>
        <fullName evidence="4">Nucleoside hydrolase</fullName>
    </submittedName>
</protein>
<keyword evidence="2" id="KW-0326">Glycosidase</keyword>
<sequence>MLDQDVIARFPKLSAELYQRLLAHPGHLARVIIDTDTANEIDDQYALAWALLSPDRVRLEGVTAVPFSFAHHQDNLIRSVAILKRGGPENPAEEKFMGGLAGWAQRMVDTGSDPKETLFTLPKEGAELSYQEILRVFGKCGVDHEGKVYRGAPGYLESFDSPFDTPAARFIVESARRREDGPVYVLAMGALTNIASALLMAPDIIDNMVVVWTAGFPTYAPFSNEPSLNLVQDRLSSRLLFDCGVPQVYLPGYHVGAQLKISLPEMERFVKGQGAIGDYLHHLYTNNPLHEMFAITGAEAKTWVIWDMINVAWLLDPAYVSTFDTQAPSLDPGLYWRQDSMRHPMVEAYDLNRDAIFEDFYRCLSKAPL</sequence>
<dbReference type="InterPro" id="IPR023186">
    <property type="entry name" value="IUNH"/>
</dbReference>
<dbReference type="InterPro" id="IPR036452">
    <property type="entry name" value="Ribo_hydro-like"/>
</dbReference>
<evidence type="ECO:0000313" key="5">
    <source>
        <dbReference type="Proteomes" id="UP000825799"/>
    </source>
</evidence>
<dbReference type="SUPFAM" id="SSF53590">
    <property type="entry name" value="Nucleoside hydrolase"/>
    <property type="match status" value="2"/>
</dbReference>
<dbReference type="InterPro" id="IPR001910">
    <property type="entry name" value="Inosine/uridine_hydrolase_dom"/>
</dbReference>